<gene>
    <name evidence="8" type="primary">EPFL2</name>
    <name evidence="8" type="ORF">CR513_46183</name>
</gene>
<dbReference type="PANTHER" id="PTHR33109">
    <property type="entry name" value="EPIDERMAL PATTERNING FACTOR-LIKE PROTEIN 4"/>
    <property type="match status" value="1"/>
</dbReference>
<organism evidence="8 9">
    <name type="scientific">Mucuna pruriens</name>
    <name type="common">Velvet bean</name>
    <name type="synonym">Dolichos pruriens</name>
    <dbReference type="NCBI Taxonomy" id="157652"/>
    <lineage>
        <taxon>Eukaryota</taxon>
        <taxon>Viridiplantae</taxon>
        <taxon>Streptophyta</taxon>
        <taxon>Embryophyta</taxon>
        <taxon>Tracheophyta</taxon>
        <taxon>Spermatophyta</taxon>
        <taxon>Magnoliopsida</taxon>
        <taxon>eudicotyledons</taxon>
        <taxon>Gunneridae</taxon>
        <taxon>Pentapetalae</taxon>
        <taxon>rosids</taxon>
        <taxon>fabids</taxon>
        <taxon>Fabales</taxon>
        <taxon>Fabaceae</taxon>
        <taxon>Papilionoideae</taxon>
        <taxon>50 kb inversion clade</taxon>
        <taxon>NPAAA clade</taxon>
        <taxon>indigoferoid/millettioid clade</taxon>
        <taxon>Phaseoleae</taxon>
        <taxon>Mucuna</taxon>
    </lineage>
</organism>
<evidence type="ECO:0000256" key="4">
    <source>
        <dbReference type="ARBA" id="ARBA00022525"/>
    </source>
</evidence>
<evidence type="ECO:0000256" key="7">
    <source>
        <dbReference type="RuleBase" id="RU367102"/>
    </source>
</evidence>
<keyword evidence="5" id="KW-0732">Signal</keyword>
<reference evidence="8" key="1">
    <citation type="submission" date="2018-05" db="EMBL/GenBank/DDBJ databases">
        <title>Draft genome of Mucuna pruriens seed.</title>
        <authorList>
            <person name="Nnadi N.E."/>
            <person name="Vos R."/>
            <person name="Hasami M.H."/>
            <person name="Devisetty U.K."/>
            <person name="Aguiy J.C."/>
        </authorList>
    </citation>
    <scope>NUCLEOTIDE SEQUENCE [LARGE SCALE GENOMIC DNA]</scope>
    <source>
        <strain evidence="8">JCA_2017</strain>
    </source>
</reference>
<evidence type="ECO:0000313" key="8">
    <source>
        <dbReference type="EMBL" id="RDX74109.1"/>
    </source>
</evidence>
<comment type="function">
    <text evidence="7">Controls stomatal patterning.</text>
</comment>
<keyword evidence="4 7" id="KW-0964">Secreted</keyword>
<evidence type="ECO:0000313" key="9">
    <source>
        <dbReference type="Proteomes" id="UP000257109"/>
    </source>
</evidence>
<dbReference type="InterPro" id="IPR039455">
    <property type="entry name" value="EPFL"/>
</dbReference>
<dbReference type="AlphaFoldDB" id="A0A371F735"/>
<proteinExistence type="inferred from homology"/>
<dbReference type="OrthoDB" id="614712at2759"/>
<evidence type="ECO:0000256" key="5">
    <source>
        <dbReference type="ARBA" id="ARBA00022729"/>
    </source>
</evidence>
<comment type="similarity">
    <text evidence="2 7">Belongs to the plant cysteine rich small secretory peptide family. Epidermal patterning factor subfamily.</text>
</comment>
<name>A0A371F735_MUCPR</name>
<keyword evidence="9" id="KW-1185">Reference proteome</keyword>
<dbReference type="Proteomes" id="UP000257109">
    <property type="component" value="Unassembled WGS sequence"/>
</dbReference>
<dbReference type="GO" id="GO:0010052">
    <property type="term" value="P:guard cell differentiation"/>
    <property type="evidence" value="ECO:0007669"/>
    <property type="project" value="UniProtKB-UniRule"/>
</dbReference>
<dbReference type="STRING" id="157652.A0A371F735"/>
<evidence type="ECO:0000256" key="2">
    <source>
        <dbReference type="ARBA" id="ARBA00008127"/>
    </source>
</evidence>
<feature type="non-terminal residue" evidence="8">
    <location>
        <position position="158"/>
    </location>
</feature>
<dbReference type="Pfam" id="PF17181">
    <property type="entry name" value="EPF"/>
    <property type="match status" value="1"/>
</dbReference>
<keyword evidence="6" id="KW-1015">Disulfide bond</keyword>
<dbReference type="EMBL" id="QJKJ01010292">
    <property type="protein sequence ID" value="RDX74109.1"/>
    <property type="molecule type" value="Genomic_DNA"/>
</dbReference>
<comment type="caution">
    <text evidence="8">The sequence shown here is derived from an EMBL/GenBank/DDBJ whole genome shotgun (WGS) entry which is preliminary data.</text>
</comment>
<evidence type="ECO:0000256" key="1">
    <source>
        <dbReference type="ARBA" id="ARBA00004613"/>
    </source>
</evidence>
<accession>A0A371F735</accession>
<evidence type="ECO:0000256" key="6">
    <source>
        <dbReference type="ARBA" id="ARBA00023157"/>
    </source>
</evidence>
<evidence type="ECO:0000256" key="3">
    <source>
        <dbReference type="ARBA" id="ARBA00022473"/>
    </source>
</evidence>
<dbReference type="PANTHER" id="PTHR33109:SF7">
    <property type="entry name" value="EPIDERMAL PATTERNING FACTOR-LIKE PROTEIN 2"/>
    <property type="match status" value="1"/>
</dbReference>
<comment type="subcellular location">
    <subcellularLocation>
        <location evidence="1 7">Secreted</location>
    </subcellularLocation>
</comment>
<protein>
    <recommendedName>
        <fullName evidence="7">Epidermal patterning factor-like protein</fullName>
    </recommendedName>
</protein>
<sequence length="158" mass="17631">MIQVGVLRLGKRGTVCLISESLSPEKMGITQVCVSCHKYRQTFICLILFAIVFTAQGRAISSFIKVAQKKDMKEGEPIMVAKPQIGSRPPKCEKRCSTCEHCEAVQVPVVPQIERSHTRHYYSSARATRAFTYSSRGDDLSNYKPMSWKCNVGPDTVA</sequence>
<keyword evidence="3 7" id="KW-0217">Developmental protein</keyword>
<dbReference type="GO" id="GO:0005576">
    <property type="term" value="C:extracellular region"/>
    <property type="evidence" value="ECO:0007669"/>
    <property type="project" value="UniProtKB-SubCell"/>
</dbReference>